<keyword evidence="1" id="KW-1133">Transmembrane helix</keyword>
<dbReference type="RefSeq" id="WP_171560413.1">
    <property type="nucleotide sequence ID" value="NZ_JABFCS010000001.1"/>
</dbReference>
<dbReference type="Proteomes" id="UP000552954">
    <property type="component" value="Unassembled WGS sequence"/>
</dbReference>
<evidence type="ECO:0000256" key="1">
    <source>
        <dbReference type="SAM" id="Phobius"/>
    </source>
</evidence>
<dbReference type="EMBL" id="JABFCS010000001">
    <property type="protein sequence ID" value="NNU44090.1"/>
    <property type="molecule type" value="Genomic_DNA"/>
</dbReference>
<organism evidence="2 3">
    <name type="scientific">Ramlibacter montanisoli</name>
    <dbReference type="NCBI Taxonomy" id="2732512"/>
    <lineage>
        <taxon>Bacteria</taxon>
        <taxon>Pseudomonadati</taxon>
        <taxon>Pseudomonadota</taxon>
        <taxon>Betaproteobacteria</taxon>
        <taxon>Burkholderiales</taxon>
        <taxon>Comamonadaceae</taxon>
        <taxon>Ramlibacter</taxon>
    </lineage>
</organism>
<proteinExistence type="predicted"/>
<reference evidence="2 3" key="1">
    <citation type="submission" date="2020-05" db="EMBL/GenBank/DDBJ databases">
        <authorList>
            <person name="Khan S.A."/>
            <person name="Jeon C.O."/>
            <person name="Chun B.H."/>
        </authorList>
    </citation>
    <scope>NUCLEOTIDE SEQUENCE [LARGE SCALE GENOMIC DNA]</scope>
    <source>
        <strain evidence="2 3">B156</strain>
    </source>
</reference>
<reference evidence="2 3" key="2">
    <citation type="submission" date="2020-06" db="EMBL/GenBank/DDBJ databases">
        <title>Ramlibacter rhizophilus sp. nov., isolated from rhizosphere soil of national flower Mugunghwa from South Korea.</title>
        <authorList>
            <person name="Zheng-Fei Y."/>
            <person name="Huan T."/>
        </authorList>
    </citation>
    <scope>NUCLEOTIDE SEQUENCE [LARGE SCALE GENOMIC DNA]</scope>
    <source>
        <strain evidence="2 3">B156</strain>
    </source>
</reference>
<name>A0A849K9E0_9BURK</name>
<keyword evidence="3" id="KW-1185">Reference proteome</keyword>
<comment type="caution">
    <text evidence="2">The sequence shown here is derived from an EMBL/GenBank/DDBJ whole genome shotgun (WGS) entry which is preliminary data.</text>
</comment>
<gene>
    <name evidence="2" type="ORF">HK415_14375</name>
</gene>
<feature type="transmembrane region" description="Helical" evidence="1">
    <location>
        <begin position="70"/>
        <end position="88"/>
    </location>
</feature>
<evidence type="ECO:0000313" key="2">
    <source>
        <dbReference type="EMBL" id="NNU44090.1"/>
    </source>
</evidence>
<protein>
    <submittedName>
        <fullName evidence="2">Uncharacterized protein</fullName>
    </submittedName>
</protein>
<sequence>MGASANDGEFAEYIAHEEFRAGLPAGRLRVVIDPKLARRFVAQRLMLIVVVMPVIGVGLALVLTGRTWPGALMVAAGVLLNRVVMWQAPKILLHMALRDPAVYEFVTHNGLMEVRRAEA</sequence>
<dbReference type="AlphaFoldDB" id="A0A849K9E0"/>
<accession>A0A849K9E0</accession>
<feature type="transmembrane region" description="Helical" evidence="1">
    <location>
        <begin position="45"/>
        <end position="64"/>
    </location>
</feature>
<keyword evidence="1" id="KW-0812">Transmembrane</keyword>
<evidence type="ECO:0000313" key="3">
    <source>
        <dbReference type="Proteomes" id="UP000552954"/>
    </source>
</evidence>
<keyword evidence="1" id="KW-0472">Membrane</keyword>